<gene>
    <name evidence="2" type="ORF">SBRY_40119</name>
</gene>
<organism evidence="2 3">
    <name type="scientific">Actinacidiphila bryophytorum</name>
    <dbReference type="NCBI Taxonomy" id="1436133"/>
    <lineage>
        <taxon>Bacteria</taxon>
        <taxon>Bacillati</taxon>
        <taxon>Actinomycetota</taxon>
        <taxon>Actinomycetes</taxon>
        <taxon>Kitasatosporales</taxon>
        <taxon>Streptomycetaceae</taxon>
        <taxon>Actinacidiphila</taxon>
    </lineage>
</organism>
<dbReference type="Gene3D" id="3.90.180.10">
    <property type="entry name" value="Medium-chain alcohol dehydrogenases, catalytic domain"/>
    <property type="match status" value="1"/>
</dbReference>
<sequence length="105" mass="11578">MSGRMDQEVALLEESARHQPRRQPRSVQRGDGEDELCEFAVPHLQSGRLALDETVVDGFEHIVDAFLGMLHGGNTGKMIVRDRAEAWSGRGKHSRGSARGAEVRA</sequence>
<evidence type="ECO:0000313" key="3">
    <source>
        <dbReference type="Proteomes" id="UP001153328"/>
    </source>
</evidence>
<dbReference type="AlphaFoldDB" id="A0A9W4H2G8"/>
<evidence type="ECO:0000313" key="2">
    <source>
        <dbReference type="EMBL" id="CAG7645281.1"/>
    </source>
</evidence>
<dbReference type="EMBL" id="CAJVAX010000018">
    <property type="protein sequence ID" value="CAG7645281.1"/>
    <property type="molecule type" value="Genomic_DNA"/>
</dbReference>
<dbReference type="Proteomes" id="UP001153328">
    <property type="component" value="Unassembled WGS sequence"/>
</dbReference>
<dbReference type="Gene3D" id="3.40.50.720">
    <property type="entry name" value="NAD(P)-binding Rossmann-like Domain"/>
    <property type="match status" value="1"/>
</dbReference>
<name>A0A9W4H2G8_9ACTN</name>
<accession>A0A9W4H2G8</accession>
<keyword evidence="3" id="KW-1185">Reference proteome</keyword>
<protein>
    <submittedName>
        <fullName evidence="2">Uncharacterized protein</fullName>
    </submittedName>
</protein>
<feature type="region of interest" description="Disordered" evidence="1">
    <location>
        <begin position="1"/>
        <end position="33"/>
    </location>
</feature>
<comment type="caution">
    <text evidence="2">The sequence shown here is derived from an EMBL/GenBank/DDBJ whole genome shotgun (WGS) entry which is preliminary data.</text>
</comment>
<reference evidence="2" key="1">
    <citation type="submission" date="2021-06" db="EMBL/GenBank/DDBJ databases">
        <authorList>
            <person name="Arsene-Ploetze F."/>
        </authorList>
    </citation>
    <scope>NUCLEOTIDE SEQUENCE</scope>
    <source>
        <strain evidence="2">SBRY1</strain>
    </source>
</reference>
<feature type="region of interest" description="Disordered" evidence="1">
    <location>
        <begin position="86"/>
        <end position="105"/>
    </location>
</feature>
<proteinExistence type="predicted"/>
<evidence type="ECO:0000256" key="1">
    <source>
        <dbReference type="SAM" id="MobiDB-lite"/>
    </source>
</evidence>